<dbReference type="Proteomes" id="UP001310594">
    <property type="component" value="Unassembled WGS sequence"/>
</dbReference>
<evidence type="ECO:0000313" key="4">
    <source>
        <dbReference type="EMBL" id="KAK5697555.1"/>
    </source>
</evidence>
<evidence type="ECO:0000259" key="3">
    <source>
        <dbReference type="Pfam" id="PF04082"/>
    </source>
</evidence>
<dbReference type="PANTHER" id="PTHR47431:SF1">
    <property type="entry name" value="ZN(II)2CYS6 TRANSCRIPTION FACTOR (EUROFUNG)"/>
    <property type="match status" value="1"/>
</dbReference>
<name>A0AAN7W6V3_9PEZI</name>
<keyword evidence="2" id="KW-1133">Transmembrane helix</keyword>
<dbReference type="PANTHER" id="PTHR47431">
    <property type="entry name" value="ZN(II)2CYS6 TRANSCRIPTION FACTOR (EUROFUNG)-RELATED"/>
    <property type="match status" value="1"/>
</dbReference>
<dbReference type="AlphaFoldDB" id="A0AAN7W6V3"/>
<dbReference type="GO" id="GO:0008270">
    <property type="term" value="F:zinc ion binding"/>
    <property type="evidence" value="ECO:0007669"/>
    <property type="project" value="InterPro"/>
</dbReference>
<feature type="transmembrane region" description="Helical" evidence="2">
    <location>
        <begin position="393"/>
        <end position="413"/>
    </location>
</feature>
<dbReference type="Pfam" id="PF04082">
    <property type="entry name" value="Fungal_trans"/>
    <property type="match status" value="1"/>
</dbReference>
<feature type="domain" description="Xylanolytic transcriptional activator regulatory" evidence="3">
    <location>
        <begin position="57"/>
        <end position="205"/>
    </location>
</feature>
<comment type="caution">
    <text evidence="4">The sequence shown here is derived from an EMBL/GenBank/DDBJ whole genome shotgun (WGS) entry which is preliminary data.</text>
</comment>
<evidence type="ECO:0000313" key="5">
    <source>
        <dbReference type="Proteomes" id="UP001310594"/>
    </source>
</evidence>
<evidence type="ECO:0000256" key="1">
    <source>
        <dbReference type="ARBA" id="ARBA00023242"/>
    </source>
</evidence>
<proteinExistence type="predicted"/>
<dbReference type="InterPro" id="IPR007219">
    <property type="entry name" value="XnlR_reg_dom"/>
</dbReference>
<evidence type="ECO:0000256" key="2">
    <source>
        <dbReference type="SAM" id="Phobius"/>
    </source>
</evidence>
<accession>A0AAN7W6V3</accession>
<dbReference type="CDD" id="cd12148">
    <property type="entry name" value="fungal_TF_MHR"/>
    <property type="match status" value="1"/>
</dbReference>
<dbReference type="GO" id="GO:0003677">
    <property type="term" value="F:DNA binding"/>
    <property type="evidence" value="ECO:0007669"/>
    <property type="project" value="InterPro"/>
</dbReference>
<reference evidence="4" key="1">
    <citation type="submission" date="2023-08" db="EMBL/GenBank/DDBJ databases">
        <title>Black Yeasts Isolated from many extreme environments.</title>
        <authorList>
            <person name="Coleine C."/>
            <person name="Stajich J.E."/>
            <person name="Selbmann L."/>
        </authorList>
    </citation>
    <scope>NUCLEOTIDE SEQUENCE</scope>
    <source>
        <strain evidence="4">CCFEE 5810</strain>
    </source>
</reference>
<protein>
    <recommendedName>
        <fullName evidence="3">Xylanolytic transcriptional activator regulatory domain-containing protein</fullName>
    </recommendedName>
</protein>
<feature type="transmembrane region" description="Helical" evidence="2">
    <location>
        <begin position="434"/>
        <end position="460"/>
    </location>
</feature>
<dbReference type="GO" id="GO:0006351">
    <property type="term" value="P:DNA-templated transcription"/>
    <property type="evidence" value="ECO:0007669"/>
    <property type="project" value="InterPro"/>
</dbReference>
<dbReference type="EMBL" id="JAVRQU010000011">
    <property type="protein sequence ID" value="KAK5697555.1"/>
    <property type="molecule type" value="Genomic_DNA"/>
</dbReference>
<sequence length="530" mass="58471">MATTTTIPDYIAPSPSTNSVPHFNFQGLSTPTPTTTTTTLETPPAWPPALDQEALINTFYSNFYASHPFLVPCRHYTSQDYPNYLKLTICFIGSHYTNHQTLAASSALHDAVATALAPPDPQTVHRVQALILYATILHVRHEPHHAQTVILRAATIALALGMDSSSFAQDNAAGNPLVEESLRRTWWELYIIDLYIAALHRQPSSGTKGARKSSVKDYHLPTSQPFFEAGLGAAYPISLQIFEDRAFSSHPREDYSSHCYRIEAIRLVDRVMCLSETANTDKIEATDAALAAWRLRNSSSAPLVAPGDDIDPLLFQAHFFIHTSSIFLHFPRSDLPLTVPSSSQAMDTTCARAHTRLTSSTSGAQMHTMKAVAASKEICGLAAIPWPLELHSPFFVCAVILACIVQLAAASVSQGRRSQDVDDGKLLEAYRDRVLLLVWLIATYLPRYCMTCLLILVLQLGALRLLGERWAVAQSALHYLRLIAEGIFTTREESQSDIVIADAAQADDFTNVSWFDLFTPDELEDTLVFG</sequence>
<organism evidence="4 5">
    <name type="scientific">Elasticomyces elasticus</name>
    <dbReference type="NCBI Taxonomy" id="574655"/>
    <lineage>
        <taxon>Eukaryota</taxon>
        <taxon>Fungi</taxon>
        <taxon>Dikarya</taxon>
        <taxon>Ascomycota</taxon>
        <taxon>Pezizomycotina</taxon>
        <taxon>Dothideomycetes</taxon>
        <taxon>Dothideomycetidae</taxon>
        <taxon>Mycosphaerellales</taxon>
        <taxon>Teratosphaeriaceae</taxon>
        <taxon>Elasticomyces</taxon>
    </lineage>
</organism>
<keyword evidence="2" id="KW-0472">Membrane</keyword>
<keyword evidence="2" id="KW-0812">Transmembrane</keyword>
<keyword evidence="1" id="KW-0539">Nucleus</keyword>
<gene>
    <name evidence="4" type="ORF">LTR97_007693</name>
</gene>